<accession>V9KW49</accession>
<dbReference type="AlphaFoldDB" id="V9KW49"/>
<dbReference type="SUPFAM" id="SSF54236">
    <property type="entry name" value="Ubiquitin-like"/>
    <property type="match status" value="1"/>
</dbReference>
<evidence type="ECO:0000256" key="1">
    <source>
        <dbReference type="ARBA" id="ARBA00004496"/>
    </source>
</evidence>
<keyword evidence="2" id="KW-0963">Cytoplasm</keyword>
<dbReference type="PANTHER" id="PTHR46340">
    <property type="entry name" value="UBX DOMAIN-CONTAINING PROTEIN 1"/>
    <property type="match status" value="1"/>
</dbReference>
<dbReference type="InterPro" id="IPR009060">
    <property type="entry name" value="UBA-like_sf"/>
</dbReference>
<dbReference type="InterPro" id="IPR001012">
    <property type="entry name" value="UBX_dom"/>
</dbReference>
<dbReference type="GO" id="GO:0005634">
    <property type="term" value="C:nucleus"/>
    <property type="evidence" value="ECO:0007669"/>
    <property type="project" value="TreeGrafter"/>
</dbReference>
<dbReference type="GO" id="GO:0031397">
    <property type="term" value="P:negative regulation of protein ubiquitination"/>
    <property type="evidence" value="ECO:0007669"/>
    <property type="project" value="TreeGrafter"/>
</dbReference>
<dbReference type="Gene3D" id="3.10.20.90">
    <property type="entry name" value="Phosphatidylinositol 3-kinase Catalytic Subunit, Chain A, domain 1"/>
    <property type="match status" value="1"/>
</dbReference>
<proteinExistence type="evidence at transcript level"/>
<feature type="region of interest" description="Disordered" evidence="4">
    <location>
        <begin position="44"/>
        <end position="134"/>
    </location>
</feature>
<dbReference type="OrthoDB" id="10254930at2759"/>
<dbReference type="GO" id="GO:0032435">
    <property type="term" value="P:negative regulation of proteasomal ubiquitin-dependent protein catabolic process"/>
    <property type="evidence" value="ECO:0007669"/>
    <property type="project" value="TreeGrafter"/>
</dbReference>
<dbReference type="GeneID" id="103173402"/>
<feature type="domain" description="UBA" evidence="5">
    <location>
        <begin position="1"/>
        <end position="42"/>
    </location>
</feature>
<dbReference type="Pfam" id="PF22562">
    <property type="entry name" value="UBA_7"/>
    <property type="match status" value="1"/>
</dbReference>
<dbReference type="CDD" id="cd01772">
    <property type="entry name" value="UBX_UBXN1"/>
    <property type="match status" value="1"/>
</dbReference>
<dbReference type="InterPro" id="IPR029071">
    <property type="entry name" value="Ubiquitin-like_domsf"/>
</dbReference>
<dbReference type="InterPro" id="IPR015940">
    <property type="entry name" value="UBA"/>
</dbReference>
<dbReference type="CDD" id="cd14302">
    <property type="entry name" value="UBA_UBXN1"/>
    <property type="match status" value="1"/>
</dbReference>
<evidence type="ECO:0000313" key="7">
    <source>
        <dbReference type="EMBL" id="AFP02783.1"/>
    </source>
</evidence>
<dbReference type="CTD" id="51035"/>
<sequence length="292" mass="33915">MAEMSALETMMDMGFSRNRAEKALLLSGNQGIEKAMDWLMEHEDDPNLDEPYLPPEGCVLPPPPEKPIGEPAELTLEEGTEQIKQNASLSEEEKKEQLRRLEELMKQRQQEREEREKKDEIEREKARRRQGQELAMIRQRLQEEEMRKVAEDRRREKLEDIRARQRVREKIERDKAERALKFGGGVAAASPPVPVIEPIPPSPQSQSTKREYEECRLQIRLLDGSQITQTFRTWEQLAAVRLYVELNQKGAVLEPFNLMTSFPRKVFTEEDMEKPLQELGLVPSAVLIVCKK</sequence>
<dbReference type="FunFam" id="1.10.8.10:FF:000044">
    <property type="entry name" value="UBX domain-containing protein 1"/>
    <property type="match status" value="1"/>
</dbReference>
<evidence type="ECO:0000259" key="6">
    <source>
        <dbReference type="PROSITE" id="PS50033"/>
    </source>
</evidence>
<dbReference type="EMBL" id="JW870265">
    <property type="protein sequence ID" value="AFP02783.1"/>
    <property type="molecule type" value="mRNA"/>
</dbReference>
<dbReference type="GO" id="GO:0005737">
    <property type="term" value="C:cytoplasm"/>
    <property type="evidence" value="ECO:0007669"/>
    <property type="project" value="UniProtKB-SubCell"/>
</dbReference>
<dbReference type="GO" id="GO:1903094">
    <property type="term" value="P:negative regulation of protein K48-linked deubiquitination"/>
    <property type="evidence" value="ECO:0007669"/>
    <property type="project" value="TreeGrafter"/>
</dbReference>
<evidence type="ECO:0000256" key="3">
    <source>
        <dbReference type="ARBA" id="ARBA00023054"/>
    </source>
</evidence>
<reference evidence="7" key="1">
    <citation type="journal article" date="2014" name="Nature">
        <title>Elephant shark genome provides unique insights into gnathostome evolution.</title>
        <authorList>
            <consortium name="International Elephant Shark Genome Sequencing Consortium"/>
            <person name="Venkatesh B."/>
            <person name="Lee A.P."/>
            <person name="Ravi V."/>
            <person name="Maurya A.K."/>
            <person name="Lian M.M."/>
            <person name="Swann J.B."/>
            <person name="Ohta Y."/>
            <person name="Flajnik M.F."/>
            <person name="Sutoh Y."/>
            <person name="Kasahara M."/>
            <person name="Hoon S."/>
            <person name="Gangu V."/>
            <person name="Roy S.W."/>
            <person name="Irimia M."/>
            <person name="Korzh V."/>
            <person name="Kondrychyn I."/>
            <person name="Lim Z.W."/>
            <person name="Tay B.H."/>
            <person name="Tohari S."/>
            <person name="Kong K.W."/>
            <person name="Ho S."/>
            <person name="Lorente-Galdos B."/>
            <person name="Quilez J."/>
            <person name="Marques-Bonet T."/>
            <person name="Raney B.J."/>
            <person name="Ingham P.W."/>
            <person name="Tay A."/>
            <person name="Hillier L.W."/>
            <person name="Minx P."/>
            <person name="Boehm T."/>
            <person name="Wilson R.K."/>
            <person name="Brenner S."/>
            <person name="Warren W.C."/>
        </authorList>
    </citation>
    <scope>NUCLEOTIDE SEQUENCE</scope>
    <source>
        <tissue evidence="7">Testis</tissue>
    </source>
</reference>
<dbReference type="InterPro" id="IPR041923">
    <property type="entry name" value="UBA_UBXN1"/>
</dbReference>
<protein>
    <submittedName>
        <fullName evidence="7">UBX domain-containing protein 1</fullName>
    </submittedName>
</protein>
<dbReference type="GO" id="GO:0036435">
    <property type="term" value="F:K48-linked polyubiquitin modification-dependent protein binding"/>
    <property type="evidence" value="ECO:0007669"/>
    <property type="project" value="TreeGrafter"/>
</dbReference>
<dbReference type="SMART" id="SM00165">
    <property type="entry name" value="UBA"/>
    <property type="match status" value="1"/>
</dbReference>
<dbReference type="PROSITE" id="PS50033">
    <property type="entry name" value="UBX"/>
    <property type="match status" value="1"/>
</dbReference>
<dbReference type="PANTHER" id="PTHR46340:SF1">
    <property type="entry name" value="UBX DOMAIN-CONTAINING PROTEIN 1"/>
    <property type="match status" value="1"/>
</dbReference>
<dbReference type="Pfam" id="PF00789">
    <property type="entry name" value="UBX"/>
    <property type="match status" value="1"/>
</dbReference>
<organism evidence="7">
    <name type="scientific">Callorhinchus milii</name>
    <name type="common">Ghost shark</name>
    <dbReference type="NCBI Taxonomy" id="7868"/>
    <lineage>
        <taxon>Eukaryota</taxon>
        <taxon>Metazoa</taxon>
        <taxon>Chordata</taxon>
        <taxon>Craniata</taxon>
        <taxon>Vertebrata</taxon>
        <taxon>Chondrichthyes</taxon>
        <taxon>Holocephali</taxon>
        <taxon>Chimaeriformes</taxon>
        <taxon>Callorhinchidae</taxon>
        <taxon>Callorhinchus</taxon>
    </lineage>
</organism>
<dbReference type="PROSITE" id="PS50030">
    <property type="entry name" value="UBA"/>
    <property type="match status" value="1"/>
</dbReference>
<dbReference type="KEGG" id="cmk:103173402"/>
<dbReference type="Gene3D" id="1.10.8.10">
    <property type="entry name" value="DNA helicase RuvA subunit, C-terminal domain"/>
    <property type="match status" value="1"/>
</dbReference>
<dbReference type="FunFam" id="3.10.20.90:FF:000134">
    <property type="entry name" value="UBX domain-containing protein 1"/>
    <property type="match status" value="1"/>
</dbReference>
<feature type="domain" description="UBX" evidence="6">
    <location>
        <begin position="210"/>
        <end position="289"/>
    </location>
</feature>
<evidence type="ECO:0000256" key="4">
    <source>
        <dbReference type="SAM" id="MobiDB-lite"/>
    </source>
</evidence>
<name>V9KW49_CALMI</name>
<evidence type="ECO:0000256" key="2">
    <source>
        <dbReference type="ARBA" id="ARBA00022490"/>
    </source>
</evidence>
<feature type="compositionally biased region" description="Basic and acidic residues" evidence="4">
    <location>
        <begin position="91"/>
        <end position="125"/>
    </location>
</feature>
<dbReference type="SMART" id="SM00166">
    <property type="entry name" value="UBX"/>
    <property type="match status" value="1"/>
</dbReference>
<keyword evidence="3" id="KW-0175">Coiled coil</keyword>
<dbReference type="SUPFAM" id="SSF46934">
    <property type="entry name" value="UBA-like"/>
    <property type="match status" value="1"/>
</dbReference>
<comment type="subcellular location">
    <subcellularLocation>
        <location evidence="1">Cytoplasm</location>
    </subcellularLocation>
</comment>
<dbReference type="RefSeq" id="XP_042202516.1">
    <property type="nucleotide sequence ID" value="XM_042346582.1"/>
</dbReference>
<evidence type="ECO:0000259" key="5">
    <source>
        <dbReference type="PROSITE" id="PS50030"/>
    </source>
</evidence>